<dbReference type="AlphaFoldDB" id="A0A517ZPL4"/>
<protein>
    <submittedName>
        <fullName evidence="2">Hydantoinase/oxoprolinase</fullName>
    </submittedName>
</protein>
<accession>A0A517ZPL4</accession>
<dbReference type="InterPro" id="IPR043129">
    <property type="entry name" value="ATPase_NBD"/>
</dbReference>
<evidence type="ECO:0000313" key="2">
    <source>
        <dbReference type="EMBL" id="QDU44423.1"/>
    </source>
</evidence>
<feature type="domain" description="Hydantoinase A/oxoprolinase" evidence="1">
    <location>
        <begin position="54"/>
        <end position="331"/>
    </location>
</feature>
<dbReference type="EMBL" id="CP036276">
    <property type="protein sequence ID" value="QDU44423.1"/>
    <property type="molecule type" value="Genomic_DNA"/>
</dbReference>
<dbReference type="Pfam" id="PF01968">
    <property type="entry name" value="Hydantoinase_A"/>
    <property type="match status" value="1"/>
</dbReference>
<evidence type="ECO:0000259" key="1">
    <source>
        <dbReference type="Pfam" id="PF01968"/>
    </source>
</evidence>
<reference evidence="2 3" key="1">
    <citation type="submission" date="2019-02" db="EMBL/GenBank/DDBJ databases">
        <title>Deep-cultivation of Planctomycetes and their phenomic and genomic characterization uncovers novel biology.</title>
        <authorList>
            <person name="Wiegand S."/>
            <person name="Jogler M."/>
            <person name="Boedeker C."/>
            <person name="Pinto D."/>
            <person name="Vollmers J."/>
            <person name="Rivas-Marin E."/>
            <person name="Kohn T."/>
            <person name="Peeters S.H."/>
            <person name="Heuer A."/>
            <person name="Rast P."/>
            <person name="Oberbeckmann S."/>
            <person name="Bunk B."/>
            <person name="Jeske O."/>
            <person name="Meyerdierks A."/>
            <person name="Storesund J.E."/>
            <person name="Kallscheuer N."/>
            <person name="Luecker S."/>
            <person name="Lage O.M."/>
            <person name="Pohl T."/>
            <person name="Merkel B.J."/>
            <person name="Hornburger P."/>
            <person name="Mueller R.-W."/>
            <person name="Bruemmer F."/>
            <person name="Labrenz M."/>
            <person name="Spormann A.M."/>
            <person name="Op den Camp H."/>
            <person name="Overmann J."/>
            <person name="Amann R."/>
            <person name="Jetten M.S.M."/>
            <person name="Mascher T."/>
            <person name="Medema M.H."/>
            <person name="Devos D.P."/>
            <person name="Kaster A.-K."/>
            <person name="Ovreas L."/>
            <person name="Rohde M."/>
            <person name="Galperin M.Y."/>
            <person name="Jogler C."/>
        </authorList>
    </citation>
    <scope>NUCLEOTIDE SEQUENCE [LARGE SCALE GENOMIC DNA]</scope>
    <source>
        <strain evidence="2 3">Mal52</strain>
    </source>
</reference>
<dbReference type="RefSeq" id="WP_145376785.1">
    <property type="nucleotide sequence ID" value="NZ_CP036276.1"/>
</dbReference>
<dbReference type="Gene3D" id="3.30.420.40">
    <property type="match status" value="1"/>
</dbReference>
<sequence length="340" mass="35907">MSILGLDIGGANLKAATADGLAAARSFEIWKAPERLAAELELLIAHFPPPSQFAVTMTAELADCFATKADGVEHVIRAVQQVAGDRPVRVWQTSGDFVSPDAAIAEPLGVAAANWHALASWTADHFQIENGLLIDIGSTTTDLIPLAGRKSTSAGLTDPARLQSSELVYTGVRRTPLCAVAVSVPYRGGFCPLAAELFATTQDVYLILQDFASDESDFHTADGRAATVEMSCARLARMLCCDRDEFSLEDAREAAQFIANVQLQILSTAAQRIRERQSEPFETVVVSGSGSFLAARLCEGAEALRGCNVISLPTETSPAIAEAACAYAVACLAEDADGSA</sequence>
<dbReference type="KEGG" id="sdyn:Mal52_29040"/>
<dbReference type="Gene3D" id="3.30.420.190">
    <property type="entry name" value="conserved archaeal protein q6m145"/>
    <property type="match status" value="1"/>
</dbReference>
<dbReference type="GO" id="GO:0016787">
    <property type="term" value="F:hydrolase activity"/>
    <property type="evidence" value="ECO:0007669"/>
    <property type="project" value="InterPro"/>
</dbReference>
<evidence type="ECO:0000313" key="3">
    <source>
        <dbReference type="Proteomes" id="UP000319383"/>
    </source>
</evidence>
<proteinExistence type="predicted"/>
<name>A0A517ZPL4_9PLAN</name>
<gene>
    <name evidence="2" type="ORF">Mal52_29040</name>
</gene>
<dbReference type="InterPro" id="IPR002756">
    <property type="entry name" value="MfnF"/>
</dbReference>
<dbReference type="NCBIfam" id="TIGR03123">
    <property type="entry name" value="one_C_unchar_1"/>
    <property type="match status" value="1"/>
</dbReference>
<organism evidence="2 3">
    <name type="scientific">Symmachiella dynata</name>
    <dbReference type="NCBI Taxonomy" id="2527995"/>
    <lineage>
        <taxon>Bacteria</taxon>
        <taxon>Pseudomonadati</taxon>
        <taxon>Planctomycetota</taxon>
        <taxon>Planctomycetia</taxon>
        <taxon>Planctomycetales</taxon>
        <taxon>Planctomycetaceae</taxon>
        <taxon>Symmachiella</taxon>
    </lineage>
</organism>
<dbReference type="InterPro" id="IPR002821">
    <property type="entry name" value="Hydantoinase_A"/>
</dbReference>
<dbReference type="SUPFAM" id="SSF53067">
    <property type="entry name" value="Actin-like ATPase domain"/>
    <property type="match status" value="1"/>
</dbReference>
<keyword evidence="3" id="KW-1185">Reference proteome</keyword>
<dbReference type="Proteomes" id="UP000319383">
    <property type="component" value="Chromosome"/>
</dbReference>